<dbReference type="Proteomes" id="UP000198785">
    <property type="component" value="Unassembled WGS sequence"/>
</dbReference>
<dbReference type="Pfam" id="PF14121">
    <property type="entry name" value="Porin_10"/>
    <property type="match status" value="1"/>
</dbReference>
<accession>A0A1I6RCM4</accession>
<reference evidence="1 2" key="1">
    <citation type="submission" date="2016-10" db="EMBL/GenBank/DDBJ databases">
        <authorList>
            <person name="de Groot N.N."/>
        </authorList>
    </citation>
    <scope>NUCLEOTIDE SEQUENCE [LARGE SCALE GENOMIC DNA]</scope>
    <source>
        <strain evidence="1 2">DSM 22789</strain>
    </source>
</reference>
<dbReference type="EMBL" id="FOZZ01000003">
    <property type="protein sequence ID" value="SFS62218.1"/>
    <property type="molecule type" value="Genomic_DNA"/>
</dbReference>
<dbReference type="InterPro" id="IPR025631">
    <property type="entry name" value="Porin_10"/>
</dbReference>
<organism evidence="1 2">
    <name type="scientific">Sphingobacterium wenxiniae</name>
    <dbReference type="NCBI Taxonomy" id="683125"/>
    <lineage>
        <taxon>Bacteria</taxon>
        <taxon>Pseudomonadati</taxon>
        <taxon>Bacteroidota</taxon>
        <taxon>Sphingobacteriia</taxon>
        <taxon>Sphingobacteriales</taxon>
        <taxon>Sphingobacteriaceae</taxon>
        <taxon>Sphingobacterium</taxon>
    </lineage>
</organism>
<evidence type="ECO:0000313" key="2">
    <source>
        <dbReference type="Proteomes" id="UP000198785"/>
    </source>
</evidence>
<keyword evidence="2" id="KW-1185">Reference proteome</keyword>
<dbReference type="RefSeq" id="WP_093364579.1">
    <property type="nucleotide sequence ID" value="NZ_FOZZ01000003.1"/>
</dbReference>
<name>A0A1I6RCM4_9SPHI</name>
<dbReference type="AlphaFoldDB" id="A0A1I6RCM4"/>
<protein>
    <submittedName>
        <fullName evidence="1">Putative porin</fullName>
    </submittedName>
</protein>
<gene>
    <name evidence="1" type="ORF">SAMN05660206_103354</name>
</gene>
<dbReference type="STRING" id="683125.SAMN05660206_103354"/>
<dbReference type="OrthoDB" id="1489309at2"/>
<proteinExistence type="predicted"/>
<sequence length="668" mass="77512">MNILLRRIFIFLAFFFIGVSAIAQVVEEEFSSALDSARAAEDNRKDSVIFTARYIRYTTLAMMKQSTRTVQLDTTHVNFQYYNKQNLPWNPSINLGSYGLASRDLLFVPNKTIGFQPGFHALERYIIHPDSVQYFRARARYSELSAVGFFFNDQVFRARVAQNINPQLNIGADYYATNTDGYYANQDYNDRKAAVYSWYESKNNRYNLLLNATFNSLNSPENGSIVDRNIPGGDIFKDTTSNKSNLGYLTRLRGRNATRPYNKWKDNGLFIRQSYFIGRLDTVNKGTPEMEIHPTNAVAHNSSIRQRKFIFFKNEADLEGAFPYGDAVLVDDTTSITTITNDFSYSFYLRGKGVFKNEAKLDLGFQNDLIWYRDSLTSDFYQNSMVKGTLGYRFSDRVDLRASVNQIVVGRNAGDFLYEANADISFGERAGKISLGAYSQNKSPEMVFSRMNYTYHQWEHDNLEKTKIQNLSFAYRNPLLGFHGKAEYFLMDNYTYFKEIDNPDDNELLRKLIEPTQSGNINLLKVSVGQNFKFRRFHLDNLVVYQKSDANNELAIPELYTWHSLYYANILYKVMDFRLGMDVRFNTPFRSPSYAINAGQFYNDNVGIEYSTYPIADVWFTGNIRRVNLFVSYNFANQGLYPKGYYTVRRYPMNDSNFRFGVSWKFYD</sequence>
<evidence type="ECO:0000313" key="1">
    <source>
        <dbReference type="EMBL" id="SFS62218.1"/>
    </source>
</evidence>